<name>A0A2G5I1G5_CERBT</name>
<sequence length="111" mass="11966">MPSAEWWRARGQGGAGTEVPMRRRQGNNGRSRRATGAETGGGSGSRRKAEGWLMNCAHGWDGAMNEGEESAEVARGCCLRTVGKRAAFMLWRGLHTSERGCCFDEHVGLAG</sequence>
<accession>A0A2G5I1G5</accession>
<evidence type="ECO:0000256" key="1">
    <source>
        <dbReference type="SAM" id="MobiDB-lite"/>
    </source>
</evidence>
<feature type="region of interest" description="Disordered" evidence="1">
    <location>
        <begin position="1"/>
        <end position="48"/>
    </location>
</feature>
<protein>
    <submittedName>
        <fullName evidence="2">Uncharacterized protein</fullName>
    </submittedName>
</protein>
<proteinExistence type="predicted"/>
<dbReference type="AlphaFoldDB" id="A0A2G5I1G5"/>
<evidence type="ECO:0000313" key="3">
    <source>
        <dbReference type="Proteomes" id="UP000230605"/>
    </source>
</evidence>
<organism evidence="2 3">
    <name type="scientific">Cercospora beticola</name>
    <name type="common">Sugarbeet leaf spot fungus</name>
    <dbReference type="NCBI Taxonomy" id="122368"/>
    <lineage>
        <taxon>Eukaryota</taxon>
        <taxon>Fungi</taxon>
        <taxon>Dikarya</taxon>
        <taxon>Ascomycota</taxon>
        <taxon>Pezizomycotina</taxon>
        <taxon>Dothideomycetes</taxon>
        <taxon>Dothideomycetidae</taxon>
        <taxon>Mycosphaerellales</taxon>
        <taxon>Mycosphaerellaceae</taxon>
        <taxon>Cercospora</taxon>
    </lineage>
</organism>
<dbReference type="EMBL" id="LKMD01000101">
    <property type="protein sequence ID" value="PIA98645.1"/>
    <property type="molecule type" value="Genomic_DNA"/>
</dbReference>
<gene>
    <name evidence="2" type="ORF">CB0940_02657</name>
</gene>
<evidence type="ECO:0000313" key="2">
    <source>
        <dbReference type="EMBL" id="PIA98645.1"/>
    </source>
</evidence>
<dbReference type="Proteomes" id="UP000230605">
    <property type="component" value="Chromosome 3"/>
</dbReference>
<feature type="compositionally biased region" description="Basic residues" evidence="1">
    <location>
        <begin position="22"/>
        <end position="33"/>
    </location>
</feature>
<comment type="caution">
    <text evidence="2">The sequence shown here is derived from an EMBL/GenBank/DDBJ whole genome shotgun (WGS) entry which is preliminary data.</text>
</comment>
<reference evidence="2 3" key="1">
    <citation type="submission" date="2015-10" db="EMBL/GenBank/DDBJ databases">
        <title>The cercosporin biosynthetic gene cluster was horizontally transferred to several fungal lineages and shown to be expanded in Cercospora beticola based on microsynteny with recipient genomes.</title>
        <authorList>
            <person name="De Jonge R."/>
            <person name="Ebert M.K."/>
            <person name="Suttle J.C."/>
            <person name="Jurick Ii W.M."/>
            <person name="Secor G.A."/>
            <person name="Thomma B.P."/>
            <person name="Van De Peer Y."/>
            <person name="Bolton M.D."/>
        </authorList>
    </citation>
    <scope>NUCLEOTIDE SEQUENCE [LARGE SCALE GENOMIC DNA]</scope>
    <source>
        <strain evidence="2 3">09-40</strain>
    </source>
</reference>